<organism evidence="2 4">
    <name type="scientific">Mikania micrantha</name>
    <name type="common">bitter vine</name>
    <dbReference type="NCBI Taxonomy" id="192012"/>
    <lineage>
        <taxon>Eukaryota</taxon>
        <taxon>Viridiplantae</taxon>
        <taxon>Streptophyta</taxon>
        <taxon>Embryophyta</taxon>
        <taxon>Tracheophyta</taxon>
        <taxon>Spermatophyta</taxon>
        <taxon>Magnoliopsida</taxon>
        <taxon>eudicotyledons</taxon>
        <taxon>Gunneridae</taxon>
        <taxon>Pentapetalae</taxon>
        <taxon>asterids</taxon>
        <taxon>campanulids</taxon>
        <taxon>Asterales</taxon>
        <taxon>Asteraceae</taxon>
        <taxon>Asteroideae</taxon>
        <taxon>Heliantheae alliance</taxon>
        <taxon>Eupatorieae</taxon>
        <taxon>Mikania</taxon>
    </lineage>
</organism>
<comment type="caution">
    <text evidence="2">The sequence shown here is derived from an EMBL/GenBank/DDBJ whole genome shotgun (WGS) entry which is preliminary data.</text>
</comment>
<keyword evidence="4" id="KW-1185">Reference proteome</keyword>
<dbReference type="Proteomes" id="UP000326396">
    <property type="component" value="Linkage Group LG14"/>
</dbReference>
<dbReference type="EMBL" id="SZYD01000002">
    <property type="protein sequence ID" value="KAD7117639.1"/>
    <property type="molecule type" value="Genomic_DNA"/>
</dbReference>
<evidence type="ECO:0000313" key="4">
    <source>
        <dbReference type="Proteomes" id="UP000326396"/>
    </source>
</evidence>
<reference evidence="2 4" key="1">
    <citation type="submission" date="2019-05" db="EMBL/GenBank/DDBJ databases">
        <title>Mikania micrantha, genome provides insights into the molecular mechanism of rapid growth.</title>
        <authorList>
            <person name="Liu B."/>
        </authorList>
    </citation>
    <scope>NUCLEOTIDE SEQUENCE [LARGE SCALE GENOMIC DNA]</scope>
    <source>
        <strain evidence="2">NLD-2019</strain>
        <tissue evidence="2">Leaf</tissue>
    </source>
</reference>
<dbReference type="Proteomes" id="UP000326396">
    <property type="component" value="Linkage Group LG10"/>
</dbReference>
<gene>
    <name evidence="3" type="ORF">E3N88_04907</name>
    <name evidence="2" type="ORF">E3N88_12348</name>
</gene>
<dbReference type="AlphaFoldDB" id="A0A5N6P5E8"/>
<dbReference type="EMBL" id="SZYD01000006">
    <property type="protein sequence ID" value="KAD5960876.1"/>
    <property type="molecule type" value="Genomic_DNA"/>
</dbReference>
<name>A0A5N6P5E8_9ASTR</name>
<evidence type="ECO:0000256" key="1">
    <source>
        <dbReference type="SAM" id="MobiDB-lite"/>
    </source>
</evidence>
<accession>A0A5N6P5E8</accession>
<protein>
    <submittedName>
        <fullName evidence="2">Uncharacterized protein</fullName>
    </submittedName>
</protein>
<feature type="region of interest" description="Disordered" evidence="1">
    <location>
        <begin position="123"/>
        <end position="145"/>
    </location>
</feature>
<evidence type="ECO:0000313" key="3">
    <source>
        <dbReference type="EMBL" id="KAD7117639.1"/>
    </source>
</evidence>
<evidence type="ECO:0000313" key="2">
    <source>
        <dbReference type="EMBL" id="KAD5960876.1"/>
    </source>
</evidence>
<proteinExistence type="predicted"/>
<sequence length="145" mass="16780">MSEIVSTKSKNIEVDSSRYAMAPRRKASRYAKKSGSRDSRILSRYATNNFDRPPRYAKAMQIKIFYKSIPFTSYPIFNHFLRTTSAILDQNPPESKLKPLLTPLEAIVGDWKPLEHQREFLEATNKQDDPHQPSFELPEPVTPRI</sequence>